<dbReference type="RefSeq" id="WP_026936528.1">
    <property type="nucleotide sequence ID" value="NZ_CP028426.1"/>
</dbReference>
<feature type="compositionally biased region" description="Low complexity" evidence="1">
    <location>
        <begin position="26"/>
        <end position="59"/>
    </location>
</feature>
<gene>
    <name evidence="4" type="ORF">C7K25_05180</name>
</gene>
<evidence type="ECO:0000313" key="4">
    <source>
        <dbReference type="EMBL" id="MDJ1370761.1"/>
    </source>
</evidence>
<evidence type="ECO:0000256" key="2">
    <source>
        <dbReference type="SAM" id="Phobius"/>
    </source>
</evidence>
<feature type="compositionally biased region" description="Low complexity" evidence="1">
    <location>
        <begin position="110"/>
        <end position="151"/>
    </location>
</feature>
<keyword evidence="2" id="KW-0472">Membrane</keyword>
<proteinExistence type="predicted"/>
<reference evidence="4" key="2">
    <citation type="journal article" date="2022" name="Sci. Rep.">
        <title>In silico prediction of the enzymes involved in the degradation of the herbicide molinate by Gulosibacter molinativorax ON4T.</title>
        <authorList>
            <person name="Lopes A.R."/>
            <person name="Bunin E."/>
            <person name="Viana A.T."/>
            <person name="Froufe H."/>
            <person name="Munoz-Merida A."/>
            <person name="Pinho D."/>
            <person name="Figueiredo J."/>
            <person name="Barroso C."/>
            <person name="Vaz-Moreira I."/>
            <person name="Bellanger X."/>
            <person name="Egas C."/>
            <person name="Nunes O.C."/>
        </authorList>
    </citation>
    <scope>NUCLEOTIDE SEQUENCE</scope>
    <source>
        <strain evidence="4">ON4</strain>
    </source>
</reference>
<evidence type="ECO:0000259" key="3">
    <source>
        <dbReference type="Pfam" id="PF14230"/>
    </source>
</evidence>
<comment type="caution">
    <text evidence="4">The sequence shown here is derived from an EMBL/GenBank/DDBJ whole genome shotgun (WGS) entry which is preliminary data.</text>
</comment>
<evidence type="ECO:0000256" key="1">
    <source>
        <dbReference type="SAM" id="MobiDB-lite"/>
    </source>
</evidence>
<protein>
    <submittedName>
        <fullName evidence="4">DUF4333 domain-containing protein</fullName>
    </submittedName>
</protein>
<dbReference type="Pfam" id="PF14230">
    <property type="entry name" value="DUF4333"/>
    <property type="match status" value="1"/>
</dbReference>
<sequence length="273" mass="27900">MTHTPTDGASDDSREPQQDMPKLPDLDASASPSAAFQASAGVDSQGASGTGTSASSSSGWNGPGTNRPAYRAGSTGQDAGGAGTFRPTSYSGQSGSGQSGSGHQSGGYAGQSHAQYGQPNRPQPQYGQPQPYPSYGTTHTGSHTSAHPGTSQVPVLPGPANAKRDRKRGRGARATVVVLSLLLPIGIAAGAIAGYTYADQMGSYSTQAVEREVVAVLRDDYGLSDLSEVQCPAWIKVEQGESFQCEFEYAGATQTVTVTQGSQSGQLVVGAPE</sequence>
<feature type="transmembrane region" description="Helical" evidence="2">
    <location>
        <begin position="174"/>
        <end position="198"/>
    </location>
</feature>
<feature type="domain" description="DUF4333" evidence="3">
    <location>
        <begin position="203"/>
        <end position="263"/>
    </location>
</feature>
<keyword evidence="5" id="KW-1185">Reference proteome</keyword>
<dbReference type="EMBL" id="PXVD01000006">
    <property type="protein sequence ID" value="MDJ1370761.1"/>
    <property type="molecule type" value="Genomic_DNA"/>
</dbReference>
<organism evidence="4 5">
    <name type="scientific">Gulosibacter molinativorax</name>
    <dbReference type="NCBI Taxonomy" id="256821"/>
    <lineage>
        <taxon>Bacteria</taxon>
        <taxon>Bacillati</taxon>
        <taxon>Actinomycetota</taxon>
        <taxon>Actinomycetes</taxon>
        <taxon>Micrococcales</taxon>
        <taxon>Microbacteriaceae</taxon>
        <taxon>Gulosibacter</taxon>
    </lineage>
</organism>
<reference evidence="4" key="1">
    <citation type="submission" date="2018-03" db="EMBL/GenBank/DDBJ databases">
        <authorList>
            <person name="Nunes O.C."/>
            <person name="Lopes A.R."/>
            <person name="Froufe H."/>
            <person name="Munoz-Merida A."/>
            <person name="Barroso C."/>
            <person name="Egas C."/>
        </authorList>
    </citation>
    <scope>NUCLEOTIDE SEQUENCE</scope>
    <source>
        <strain evidence="4">ON4</strain>
    </source>
</reference>
<dbReference type="Proteomes" id="UP001170379">
    <property type="component" value="Unassembled WGS sequence"/>
</dbReference>
<name>A0ABT7C6C4_9MICO</name>
<keyword evidence="2" id="KW-0812">Transmembrane</keyword>
<evidence type="ECO:0000313" key="5">
    <source>
        <dbReference type="Proteomes" id="UP001170379"/>
    </source>
</evidence>
<dbReference type="InterPro" id="IPR025637">
    <property type="entry name" value="DUF4333"/>
</dbReference>
<feature type="compositionally biased region" description="Gly residues" evidence="1">
    <location>
        <begin position="94"/>
        <end position="109"/>
    </location>
</feature>
<feature type="compositionally biased region" description="Basic and acidic residues" evidence="1">
    <location>
        <begin position="11"/>
        <end position="25"/>
    </location>
</feature>
<keyword evidence="2" id="KW-1133">Transmembrane helix</keyword>
<accession>A0ABT7C6C4</accession>
<feature type="region of interest" description="Disordered" evidence="1">
    <location>
        <begin position="1"/>
        <end position="170"/>
    </location>
</feature>